<keyword evidence="3 5" id="KW-0378">Hydrolase</keyword>
<dbReference type="Gene3D" id="1.10.3210.10">
    <property type="entry name" value="Hypothetical protein af1432"/>
    <property type="match status" value="1"/>
</dbReference>
<dbReference type="HAMAP" id="MF_00335">
    <property type="entry name" value="RNase_Y"/>
    <property type="match status" value="1"/>
</dbReference>
<sequence>MPEEDIKGKIIGREGRNIRTLERLTGAEFIIDEVPGTIIISSFDPLRREVARLTLEKLIKDGRIQPAKIEEKVDEAKAELDKRMEEIGEAAIYEVGVLDLPKEIVKLLGRLHFRTSFGQNVLNHSIEMAHIAGMIATELGLNVEITKKGALVHDIGKAIDHEVQGTHVELGIKILKKYGVSEDVIKAMQSHHDDYPFASPEAYVVTAADILSAARPGARRGTLENYIKRLGDLEKIANSFVGVKNSYAVSAGRELRIFVVPEKIDDFGALQLARDVAAKIQSELKYPGEIKVNVIREVRAVEYAK</sequence>
<evidence type="ECO:0000256" key="5">
    <source>
        <dbReference type="HAMAP-Rule" id="MF_00335"/>
    </source>
</evidence>
<comment type="function">
    <text evidence="5">Endoribonuclease that initiates mRNA decay.</text>
</comment>
<dbReference type="PANTHER" id="PTHR12826:SF15">
    <property type="entry name" value="RIBONUCLEASE Y"/>
    <property type="match status" value="1"/>
</dbReference>
<evidence type="ECO:0000259" key="7">
    <source>
        <dbReference type="PROSITE" id="PS51831"/>
    </source>
</evidence>
<dbReference type="GO" id="GO:0004521">
    <property type="term" value="F:RNA endonuclease activity"/>
    <property type="evidence" value="ECO:0007669"/>
    <property type="project" value="UniProtKB-UniRule"/>
</dbReference>
<keyword evidence="4 5" id="KW-0694">RNA-binding</keyword>
<dbReference type="Pfam" id="PF00013">
    <property type="entry name" value="KH_1"/>
    <property type="match status" value="1"/>
</dbReference>
<dbReference type="NCBIfam" id="TIGR03319">
    <property type="entry name" value="RNase_Y"/>
    <property type="match status" value="1"/>
</dbReference>
<dbReference type="CDD" id="cd22431">
    <property type="entry name" value="KH-I_RNaseY"/>
    <property type="match status" value="1"/>
</dbReference>
<dbReference type="InterPro" id="IPR003607">
    <property type="entry name" value="HD/PDEase_dom"/>
</dbReference>
<proteinExistence type="inferred from homology"/>
<reference evidence="8 9" key="1">
    <citation type="journal article" date="2016" name="Nat. Commun.">
        <title>Thousands of microbial genomes shed light on interconnected biogeochemical processes in an aquifer system.</title>
        <authorList>
            <person name="Anantharaman K."/>
            <person name="Brown C.T."/>
            <person name="Hug L.A."/>
            <person name="Sharon I."/>
            <person name="Castelle C.J."/>
            <person name="Probst A.J."/>
            <person name="Thomas B.C."/>
            <person name="Singh A."/>
            <person name="Wilkins M.J."/>
            <person name="Karaoz U."/>
            <person name="Brodie E.L."/>
            <person name="Williams K.H."/>
            <person name="Hubbard S.S."/>
            <person name="Banfield J.F."/>
        </authorList>
    </citation>
    <scope>NUCLEOTIDE SEQUENCE [LARGE SCALE GENOMIC DNA]</scope>
</reference>
<name>A0A1G1ZCQ0_9BACT</name>
<dbReference type="SUPFAM" id="SSF54791">
    <property type="entry name" value="Eukaryotic type KH-domain (KH-domain type I)"/>
    <property type="match status" value="1"/>
</dbReference>
<dbReference type="CDD" id="cd00077">
    <property type="entry name" value="HDc"/>
    <property type="match status" value="1"/>
</dbReference>
<dbReference type="GO" id="GO:0006402">
    <property type="term" value="P:mRNA catabolic process"/>
    <property type="evidence" value="ECO:0007669"/>
    <property type="project" value="UniProtKB-UniRule"/>
</dbReference>
<dbReference type="PROSITE" id="PS50084">
    <property type="entry name" value="KH_TYPE_1"/>
    <property type="match status" value="1"/>
</dbReference>
<dbReference type="EC" id="3.1.-.-" evidence="5 6"/>
<dbReference type="InterPro" id="IPR017705">
    <property type="entry name" value="Ribonuclease_Y"/>
</dbReference>
<dbReference type="InterPro" id="IPR036612">
    <property type="entry name" value="KH_dom_type_1_sf"/>
</dbReference>
<evidence type="ECO:0000256" key="3">
    <source>
        <dbReference type="ARBA" id="ARBA00022801"/>
    </source>
</evidence>
<organism evidence="8 9">
    <name type="scientific">Candidatus Colwellbacteria bacterium RIFCSPLOWO2_12_FULL_44_13</name>
    <dbReference type="NCBI Taxonomy" id="1797694"/>
    <lineage>
        <taxon>Bacteria</taxon>
        <taxon>Candidatus Colwelliibacteriota</taxon>
    </lineage>
</organism>
<evidence type="ECO:0000313" key="8">
    <source>
        <dbReference type="EMBL" id="OGY61427.1"/>
    </source>
</evidence>
<keyword evidence="1 5" id="KW-0540">Nuclease</keyword>
<evidence type="ECO:0000256" key="1">
    <source>
        <dbReference type="ARBA" id="ARBA00022722"/>
    </source>
</evidence>
<dbReference type="GO" id="GO:0016787">
    <property type="term" value="F:hydrolase activity"/>
    <property type="evidence" value="ECO:0007669"/>
    <property type="project" value="UniProtKB-KW"/>
</dbReference>
<dbReference type="PANTHER" id="PTHR12826">
    <property type="entry name" value="RIBONUCLEASE Y"/>
    <property type="match status" value="1"/>
</dbReference>
<evidence type="ECO:0000256" key="2">
    <source>
        <dbReference type="ARBA" id="ARBA00022759"/>
    </source>
</evidence>
<accession>A0A1G1ZCQ0</accession>
<dbReference type="Gene3D" id="3.30.300.20">
    <property type="match status" value="1"/>
</dbReference>
<evidence type="ECO:0000313" key="9">
    <source>
        <dbReference type="Proteomes" id="UP000176976"/>
    </source>
</evidence>
<dbReference type="SMART" id="SM00471">
    <property type="entry name" value="HDc"/>
    <property type="match status" value="1"/>
</dbReference>
<dbReference type="AlphaFoldDB" id="A0A1G1ZCQ0"/>
<feature type="domain" description="HD" evidence="7">
    <location>
        <begin position="121"/>
        <end position="214"/>
    </location>
</feature>
<gene>
    <name evidence="5" type="primary">rny</name>
    <name evidence="8" type="ORF">A3H06_01935</name>
</gene>
<dbReference type="NCBIfam" id="TIGR00277">
    <property type="entry name" value="HDIG"/>
    <property type="match status" value="1"/>
</dbReference>
<dbReference type="InterPro" id="IPR006674">
    <property type="entry name" value="HD_domain"/>
</dbReference>
<dbReference type="GO" id="GO:0005886">
    <property type="term" value="C:plasma membrane"/>
    <property type="evidence" value="ECO:0007669"/>
    <property type="project" value="UniProtKB-UniRule"/>
</dbReference>
<dbReference type="EMBL" id="MHJC01000022">
    <property type="protein sequence ID" value="OGY61427.1"/>
    <property type="molecule type" value="Genomic_DNA"/>
</dbReference>
<dbReference type="InterPro" id="IPR006675">
    <property type="entry name" value="HDIG_dom"/>
</dbReference>
<evidence type="ECO:0000256" key="6">
    <source>
        <dbReference type="NCBIfam" id="TIGR03319"/>
    </source>
</evidence>
<comment type="caution">
    <text evidence="8">The sequence shown here is derived from an EMBL/GenBank/DDBJ whole genome shotgun (WGS) entry which is preliminary data.</text>
</comment>
<protein>
    <recommendedName>
        <fullName evidence="5 6">Ribonuclease Y</fullName>
        <shortName evidence="5">RNase Y</shortName>
        <ecNumber evidence="5 6">3.1.-.-</ecNumber>
    </recommendedName>
</protein>
<dbReference type="GO" id="GO:0003723">
    <property type="term" value="F:RNA binding"/>
    <property type="evidence" value="ECO:0007669"/>
    <property type="project" value="UniProtKB-UniRule"/>
</dbReference>
<comment type="similarity">
    <text evidence="5">Belongs to the RNase Y family.</text>
</comment>
<dbReference type="InterPro" id="IPR015946">
    <property type="entry name" value="KH_dom-like_a/b"/>
</dbReference>
<dbReference type="PROSITE" id="PS51831">
    <property type="entry name" value="HD"/>
    <property type="match status" value="1"/>
</dbReference>
<dbReference type="Proteomes" id="UP000176976">
    <property type="component" value="Unassembled WGS sequence"/>
</dbReference>
<dbReference type="InterPro" id="IPR004088">
    <property type="entry name" value="KH_dom_type_1"/>
</dbReference>
<keyword evidence="2 5" id="KW-0255">Endonuclease</keyword>
<dbReference type="SUPFAM" id="SSF109604">
    <property type="entry name" value="HD-domain/PDEase-like"/>
    <property type="match status" value="1"/>
</dbReference>
<evidence type="ECO:0000256" key="4">
    <source>
        <dbReference type="ARBA" id="ARBA00022884"/>
    </source>
</evidence>
<dbReference type="Pfam" id="PF01966">
    <property type="entry name" value="HD"/>
    <property type="match status" value="1"/>
</dbReference>